<dbReference type="EMBL" id="FNBG01000014">
    <property type="protein sequence ID" value="SDF63983.1"/>
    <property type="molecule type" value="Genomic_DNA"/>
</dbReference>
<reference evidence="1 2" key="1">
    <citation type="submission" date="2016-10" db="EMBL/GenBank/DDBJ databases">
        <authorList>
            <person name="de Groot N.N."/>
        </authorList>
    </citation>
    <scope>NUCLEOTIDE SEQUENCE [LARGE SCALE GENOMIC DNA]</scope>
    <source>
        <strain evidence="1 2">DSM 28129</strain>
    </source>
</reference>
<dbReference type="AlphaFoldDB" id="A0A1G7MQC7"/>
<sequence>MKNILILLLITIFGIQFSESEQTALVKTNALPLATSENELFSVNIVVPEAVEANESFTINVELNNLTERAIEITTGDPVFYYLVRDSSGKTMNTITRKDVGIVQLLEKKDALTEKYPYRLKKPGVYEISAVAEFSLHVGDGKSRAYKMETDWKKIKVIE</sequence>
<proteinExistence type="predicted"/>
<evidence type="ECO:0000313" key="1">
    <source>
        <dbReference type="EMBL" id="SDF63983.1"/>
    </source>
</evidence>
<accession>A0A1G7MQC7</accession>
<dbReference type="RefSeq" id="WP_091230937.1">
    <property type="nucleotide sequence ID" value="NZ_FNBG01000014.1"/>
</dbReference>
<dbReference type="Proteomes" id="UP000198972">
    <property type="component" value="Unassembled WGS sequence"/>
</dbReference>
<dbReference type="OrthoDB" id="2611470at2"/>
<gene>
    <name evidence="1" type="ORF">SAMN04488542_11453</name>
</gene>
<evidence type="ECO:0008006" key="3">
    <source>
        <dbReference type="Google" id="ProtNLM"/>
    </source>
</evidence>
<evidence type="ECO:0000313" key="2">
    <source>
        <dbReference type="Proteomes" id="UP000198972"/>
    </source>
</evidence>
<organism evidence="1 2">
    <name type="scientific">Fontibacillus panacisegetis</name>
    <dbReference type="NCBI Taxonomy" id="670482"/>
    <lineage>
        <taxon>Bacteria</taxon>
        <taxon>Bacillati</taxon>
        <taxon>Bacillota</taxon>
        <taxon>Bacilli</taxon>
        <taxon>Bacillales</taxon>
        <taxon>Paenibacillaceae</taxon>
        <taxon>Fontibacillus</taxon>
    </lineage>
</organism>
<dbReference type="STRING" id="670482.SAMN04488542_11453"/>
<keyword evidence="2" id="KW-1185">Reference proteome</keyword>
<name>A0A1G7MQC7_9BACL</name>
<protein>
    <recommendedName>
        <fullName evidence="3">Intracellular proteinase inhibitor</fullName>
    </recommendedName>
</protein>